<dbReference type="InterPro" id="IPR050194">
    <property type="entry name" value="Glycosyltransferase_grp1"/>
</dbReference>
<dbReference type="Proteomes" id="UP000198939">
    <property type="component" value="Unassembled WGS sequence"/>
</dbReference>
<evidence type="ECO:0000313" key="3">
    <source>
        <dbReference type="EMBL" id="SEN78661.1"/>
    </source>
</evidence>
<dbReference type="Proteomes" id="UP000183063">
    <property type="component" value="Unassembled WGS sequence"/>
</dbReference>
<gene>
    <name evidence="2" type="ORF">RTCCBAU85039_2206</name>
    <name evidence="3" type="ORF">SAMN05216228_1007201</name>
</gene>
<evidence type="ECO:0000313" key="5">
    <source>
        <dbReference type="Proteomes" id="UP000198939"/>
    </source>
</evidence>
<dbReference type="SUPFAM" id="SSF53756">
    <property type="entry name" value="UDP-Glycosyltransferase/glycogen phosphorylase"/>
    <property type="match status" value="1"/>
</dbReference>
<protein>
    <submittedName>
        <fullName evidence="2">Glycosyl transferases group 1</fullName>
    </submittedName>
    <submittedName>
        <fullName evidence="3">Glycosyltransferase involved in cell wall bisynthesis</fullName>
    </submittedName>
</protein>
<dbReference type="PANTHER" id="PTHR45947:SF3">
    <property type="entry name" value="SULFOQUINOVOSYL TRANSFERASE SQD2"/>
    <property type="match status" value="1"/>
</dbReference>
<dbReference type="EMBL" id="FOCV01000007">
    <property type="protein sequence ID" value="SEN78661.1"/>
    <property type="molecule type" value="Genomic_DNA"/>
</dbReference>
<accession>A0A1H8JDL6</accession>
<dbReference type="RefSeq" id="WP_072374528.1">
    <property type="nucleotide sequence ID" value="NZ_FNXB01000009.1"/>
</dbReference>
<sequence length="355" mass="38963">MTCHIVAIGQLPPPQNGFSHATKSMIVLLSEANSVTVCNVAPPTGKLSPLKYPIKFGRVLSACLQLLRDRKHGNRICYLACEGGSGLIYTSLLVLLARLLAYPVYLHHHSFSHIDRPRLLMRSILTLGGNRLRHIFLCDIMRDDFTDAYGRRTRSSLISNAAHVAAQEERDEPKDRTHLLIGMLGNLSREKGLDTFLDLARQARNESLPIRAILAGPAGASERAAINAAAAELGDTLDYRGPLYDAAKSAFYREVDVFVFATTHGNEAQPLVIFEAKAAGNAVISLDRGCIRKQLDESDLLIPSGGEFVPTALAWLSAMSPEPALETRRKAIQQAYKTRHTKARAAINSLLNFDE</sequence>
<keyword evidence="5" id="KW-1185">Reference proteome</keyword>
<feature type="domain" description="Glycosyl transferase family 1" evidence="1">
    <location>
        <begin position="169"/>
        <end position="337"/>
    </location>
</feature>
<proteinExistence type="predicted"/>
<dbReference type="Pfam" id="PF00534">
    <property type="entry name" value="Glycos_transf_1"/>
    <property type="match status" value="1"/>
</dbReference>
<reference evidence="3 5" key="1">
    <citation type="submission" date="2016-10" db="EMBL/GenBank/DDBJ databases">
        <authorList>
            <person name="Varghese N."/>
            <person name="Submissions S."/>
        </authorList>
    </citation>
    <scope>NUCLEOTIDE SEQUENCE [LARGE SCALE GENOMIC DNA]</scope>
    <source>
        <strain evidence="3 5">CGMCC 1.7071</strain>
    </source>
</reference>
<dbReference type="GO" id="GO:0016757">
    <property type="term" value="F:glycosyltransferase activity"/>
    <property type="evidence" value="ECO:0007669"/>
    <property type="project" value="InterPro"/>
</dbReference>
<dbReference type="STRING" id="501024.RTCCBAU85039_2206"/>
<organism evidence="2 4">
    <name type="scientific">Rhizobium tibeticum</name>
    <dbReference type="NCBI Taxonomy" id="501024"/>
    <lineage>
        <taxon>Bacteria</taxon>
        <taxon>Pseudomonadati</taxon>
        <taxon>Pseudomonadota</taxon>
        <taxon>Alphaproteobacteria</taxon>
        <taxon>Hyphomicrobiales</taxon>
        <taxon>Rhizobiaceae</taxon>
        <taxon>Rhizobium/Agrobacterium group</taxon>
        <taxon>Rhizobium</taxon>
    </lineage>
</organism>
<reference evidence="2" key="2">
    <citation type="submission" date="2016-10" db="EMBL/GenBank/DDBJ databases">
        <authorList>
            <person name="de Groot N.N."/>
        </authorList>
    </citation>
    <scope>NUCLEOTIDE SEQUENCE [LARGE SCALE GENOMIC DNA]</scope>
    <source>
        <strain evidence="2">CCBAU85039</strain>
    </source>
</reference>
<dbReference type="PANTHER" id="PTHR45947">
    <property type="entry name" value="SULFOQUINOVOSYL TRANSFERASE SQD2"/>
    <property type="match status" value="1"/>
</dbReference>
<dbReference type="CDD" id="cd03801">
    <property type="entry name" value="GT4_PimA-like"/>
    <property type="match status" value="1"/>
</dbReference>
<evidence type="ECO:0000313" key="2">
    <source>
        <dbReference type="EMBL" id="SEH76161.1"/>
    </source>
</evidence>
<dbReference type="EMBL" id="FNXB01000009">
    <property type="protein sequence ID" value="SEH76161.1"/>
    <property type="molecule type" value="Genomic_DNA"/>
</dbReference>
<evidence type="ECO:0000259" key="1">
    <source>
        <dbReference type="Pfam" id="PF00534"/>
    </source>
</evidence>
<evidence type="ECO:0000313" key="4">
    <source>
        <dbReference type="Proteomes" id="UP000183063"/>
    </source>
</evidence>
<dbReference type="InterPro" id="IPR001296">
    <property type="entry name" value="Glyco_trans_1"/>
</dbReference>
<dbReference type="AlphaFoldDB" id="A0A1H8JDL6"/>
<dbReference type="Gene3D" id="3.40.50.2000">
    <property type="entry name" value="Glycogen Phosphorylase B"/>
    <property type="match status" value="2"/>
</dbReference>
<reference evidence="4" key="3">
    <citation type="submission" date="2016-10" db="EMBL/GenBank/DDBJ databases">
        <authorList>
            <person name="Wibberg D."/>
        </authorList>
    </citation>
    <scope>NUCLEOTIDE SEQUENCE [LARGE SCALE GENOMIC DNA]</scope>
</reference>
<dbReference type="OrthoDB" id="7560678at2"/>
<keyword evidence="2" id="KW-0808">Transferase</keyword>
<name>A0A1H8JDL6_9HYPH</name>